<keyword evidence="3" id="KW-1185">Reference proteome</keyword>
<name>A0ABW7WXB3_9NOCA</name>
<protein>
    <submittedName>
        <fullName evidence="2">Uncharacterized protein</fullName>
    </submittedName>
</protein>
<sequence length="45" mass="4938">MVFLAVSAVAAGYLLLTAPELVGFTLMLFGAIALWRSSRRRGVRR</sequence>
<evidence type="ECO:0000256" key="1">
    <source>
        <dbReference type="SAM" id="Phobius"/>
    </source>
</evidence>
<evidence type="ECO:0000313" key="2">
    <source>
        <dbReference type="EMBL" id="MFI2473458.1"/>
    </source>
</evidence>
<dbReference type="RefSeq" id="WP_397092075.1">
    <property type="nucleotide sequence ID" value="NZ_JBIRYO010000004.1"/>
</dbReference>
<reference evidence="2 3" key="1">
    <citation type="submission" date="2024-10" db="EMBL/GenBank/DDBJ databases">
        <title>The Natural Products Discovery Center: Release of the First 8490 Sequenced Strains for Exploring Actinobacteria Biosynthetic Diversity.</title>
        <authorList>
            <person name="Kalkreuter E."/>
            <person name="Kautsar S.A."/>
            <person name="Yang D."/>
            <person name="Bader C.D."/>
            <person name="Teijaro C.N."/>
            <person name="Fluegel L."/>
            <person name="Davis C.M."/>
            <person name="Simpson J.R."/>
            <person name="Lauterbach L."/>
            <person name="Steele A.D."/>
            <person name="Gui C."/>
            <person name="Meng S."/>
            <person name="Li G."/>
            <person name="Viehrig K."/>
            <person name="Ye F."/>
            <person name="Su P."/>
            <person name="Kiefer A.F."/>
            <person name="Nichols A."/>
            <person name="Cepeda A.J."/>
            <person name="Yan W."/>
            <person name="Fan B."/>
            <person name="Jiang Y."/>
            <person name="Adhikari A."/>
            <person name="Zheng C.-J."/>
            <person name="Schuster L."/>
            <person name="Cowan T.M."/>
            <person name="Smanski M.J."/>
            <person name="Chevrette M.G."/>
            <person name="De Carvalho L.P.S."/>
            <person name="Shen B."/>
        </authorList>
    </citation>
    <scope>NUCLEOTIDE SEQUENCE [LARGE SCALE GENOMIC DNA]</scope>
    <source>
        <strain evidence="2 3">NPDC019275</strain>
    </source>
</reference>
<feature type="transmembrane region" description="Helical" evidence="1">
    <location>
        <begin position="12"/>
        <end position="35"/>
    </location>
</feature>
<keyword evidence="1" id="KW-0812">Transmembrane</keyword>
<proteinExistence type="predicted"/>
<keyword evidence="1" id="KW-1133">Transmembrane helix</keyword>
<organism evidence="2 3">
    <name type="scientific">Nocardia xishanensis</name>
    <dbReference type="NCBI Taxonomy" id="238964"/>
    <lineage>
        <taxon>Bacteria</taxon>
        <taxon>Bacillati</taxon>
        <taxon>Actinomycetota</taxon>
        <taxon>Actinomycetes</taxon>
        <taxon>Mycobacteriales</taxon>
        <taxon>Nocardiaceae</taxon>
        <taxon>Nocardia</taxon>
    </lineage>
</organism>
<evidence type="ECO:0000313" key="3">
    <source>
        <dbReference type="Proteomes" id="UP001611415"/>
    </source>
</evidence>
<gene>
    <name evidence="2" type="ORF">ACH49W_08775</name>
</gene>
<comment type="caution">
    <text evidence="2">The sequence shown here is derived from an EMBL/GenBank/DDBJ whole genome shotgun (WGS) entry which is preliminary data.</text>
</comment>
<keyword evidence="1" id="KW-0472">Membrane</keyword>
<dbReference type="EMBL" id="JBIRYO010000004">
    <property type="protein sequence ID" value="MFI2473458.1"/>
    <property type="molecule type" value="Genomic_DNA"/>
</dbReference>
<accession>A0ABW7WXB3</accession>
<dbReference type="Proteomes" id="UP001611415">
    <property type="component" value="Unassembled WGS sequence"/>
</dbReference>